<dbReference type="EMBL" id="WUBL01000049">
    <property type="protein sequence ID" value="KAF2968554.1"/>
    <property type="molecule type" value="Genomic_DNA"/>
</dbReference>
<reference evidence="5 6" key="1">
    <citation type="submission" date="2019-12" db="EMBL/GenBank/DDBJ databases">
        <title>Draft genome sequence of the ascomycete Xylaria multiplex DSM 110363.</title>
        <authorList>
            <person name="Buettner E."/>
            <person name="Kellner H."/>
        </authorList>
    </citation>
    <scope>NUCLEOTIDE SEQUENCE [LARGE SCALE GENOMIC DNA]</scope>
    <source>
        <strain evidence="5 6">DSM 110363</strain>
    </source>
</reference>
<evidence type="ECO:0000259" key="4">
    <source>
        <dbReference type="Pfam" id="PF00891"/>
    </source>
</evidence>
<proteinExistence type="predicted"/>
<dbReference type="InterPro" id="IPR016461">
    <property type="entry name" value="COMT-like"/>
</dbReference>
<keyword evidence="3" id="KW-0949">S-adenosyl-L-methionine</keyword>
<protein>
    <recommendedName>
        <fullName evidence="4">O-methyltransferase C-terminal domain-containing protein</fullName>
    </recommendedName>
</protein>
<evidence type="ECO:0000313" key="5">
    <source>
        <dbReference type="EMBL" id="KAF2968554.1"/>
    </source>
</evidence>
<evidence type="ECO:0000256" key="1">
    <source>
        <dbReference type="ARBA" id="ARBA00022603"/>
    </source>
</evidence>
<comment type="caution">
    <text evidence="5">The sequence shown here is derived from an EMBL/GenBank/DDBJ whole genome shotgun (WGS) entry which is preliminary data.</text>
</comment>
<evidence type="ECO:0000256" key="2">
    <source>
        <dbReference type="ARBA" id="ARBA00022679"/>
    </source>
</evidence>
<dbReference type="OrthoDB" id="1606438at2759"/>
<dbReference type="SUPFAM" id="SSF53335">
    <property type="entry name" value="S-adenosyl-L-methionine-dependent methyltransferases"/>
    <property type="match status" value="1"/>
</dbReference>
<dbReference type="GO" id="GO:0032259">
    <property type="term" value="P:methylation"/>
    <property type="evidence" value="ECO:0007669"/>
    <property type="project" value="UniProtKB-KW"/>
</dbReference>
<dbReference type="GO" id="GO:0008171">
    <property type="term" value="F:O-methyltransferase activity"/>
    <property type="evidence" value="ECO:0007669"/>
    <property type="project" value="InterPro"/>
</dbReference>
<dbReference type="PROSITE" id="PS51683">
    <property type="entry name" value="SAM_OMT_II"/>
    <property type="match status" value="1"/>
</dbReference>
<evidence type="ECO:0000256" key="3">
    <source>
        <dbReference type="ARBA" id="ARBA00022691"/>
    </source>
</evidence>
<keyword evidence="6" id="KW-1185">Reference proteome</keyword>
<sequence length="420" mass="47788">MNSQGASVLSLAEDIFEQAKAIINYYQANNLAIPTFSLQSSDPPTTPEYQSLQNALRTSIEDTQRLVEGPRKFLRSFAAQVYDLASFRIALDFELFTIIPAEGEISLKELADRAGLDLDRVSRVVRMLITFRFFEEKTPGFISHSSSSIVLLKDEELRCTVHYTLDELLKAAADSNISLKSTPFEADNQNCPFKTRHGLGIFEWYNANPYNASRFARAMAGATRSKLFYGLIFKVLSYVAQWIVTSTNYVGGGSGHISMTLAKLFPHLKFVVQDQDEMLIEGQKLISDEVRDRVFFQRHTFFDQQPFKDAAAFLIRQCTHNWCDRDVVTIFKSMVPGLESSKPGTPFLINDIIMPEPGIWTRLAEREVRQIDIVMLVGFRAKQRTRAEFLALLTEADPRYEIRNVYETGPLGLLEVYLRQ</sequence>
<dbReference type="InterPro" id="IPR001077">
    <property type="entry name" value="COMT_C"/>
</dbReference>
<accession>A0A7C8MYB1</accession>
<dbReference type="PANTHER" id="PTHR43712">
    <property type="entry name" value="PUTATIVE (AFU_ORTHOLOGUE AFUA_4G14580)-RELATED"/>
    <property type="match status" value="1"/>
</dbReference>
<evidence type="ECO:0000313" key="6">
    <source>
        <dbReference type="Proteomes" id="UP000481858"/>
    </source>
</evidence>
<dbReference type="InterPro" id="IPR036390">
    <property type="entry name" value="WH_DNA-bd_sf"/>
</dbReference>
<keyword evidence="1" id="KW-0489">Methyltransferase</keyword>
<dbReference type="Pfam" id="PF00891">
    <property type="entry name" value="Methyltransf_2"/>
    <property type="match status" value="1"/>
</dbReference>
<feature type="domain" description="O-methyltransferase C-terminal" evidence="4">
    <location>
        <begin position="186"/>
        <end position="396"/>
    </location>
</feature>
<dbReference type="InParanoid" id="A0A7C8MYB1"/>
<dbReference type="Gene3D" id="1.10.10.10">
    <property type="entry name" value="Winged helix-like DNA-binding domain superfamily/Winged helix DNA-binding domain"/>
    <property type="match status" value="1"/>
</dbReference>
<name>A0A7C8MYB1_9PEZI</name>
<dbReference type="InterPro" id="IPR029063">
    <property type="entry name" value="SAM-dependent_MTases_sf"/>
</dbReference>
<dbReference type="PANTHER" id="PTHR43712:SF12">
    <property type="entry name" value="STERIGMATOCYSTIN 8-O-METHYLTRANSFERASE"/>
    <property type="match status" value="1"/>
</dbReference>
<dbReference type="InterPro" id="IPR036388">
    <property type="entry name" value="WH-like_DNA-bd_sf"/>
</dbReference>
<dbReference type="SUPFAM" id="SSF46785">
    <property type="entry name" value="Winged helix' DNA-binding domain"/>
    <property type="match status" value="1"/>
</dbReference>
<keyword evidence="2" id="KW-0808">Transferase</keyword>
<gene>
    <name evidence="5" type="ORF">GQX73_g5048</name>
</gene>
<dbReference type="Gene3D" id="3.40.50.150">
    <property type="entry name" value="Vaccinia Virus protein VP39"/>
    <property type="match status" value="1"/>
</dbReference>
<dbReference type="AlphaFoldDB" id="A0A7C8MYB1"/>
<dbReference type="Proteomes" id="UP000481858">
    <property type="component" value="Unassembled WGS sequence"/>
</dbReference>
<organism evidence="5 6">
    <name type="scientific">Xylaria multiplex</name>
    <dbReference type="NCBI Taxonomy" id="323545"/>
    <lineage>
        <taxon>Eukaryota</taxon>
        <taxon>Fungi</taxon>
        <taxon>Dikarya</taxon>
        <taxon>Ascomycota</taxon>
        <taxon>Pezizomycotina</taxon>
        <taxon>Sordariomycetes</taxon>
        <taxon>Xylariomycetidae</taxon>
        <taxon>Xylariales</taxon>
        <taxon>Xylariaceae</taxon>
        <taxon>Xylaria</taxon>
    </lineage>
</organism>